<gene>
    <name evidence="1" type="ORF">NQ318_004214</name>
</gene>
<dbReference type="GO" id="GO:0061343">
    <property type="term" value="P:cell adhesion involved in heart morphogenesis"/>
    <property type="evidence" value="ECO:0007669"/>
    <property type="project" value="TreeGrafter"/>
</dbReference>
<dbReference type="EMBL" id="JAPWTK010000189">
    <property type="protein sequence ID" value="KAJ8946325.1"/>
    <property type="molecule type" value="Genomic_DNA"/>
</dbReference>
<reference evidence="1" key="1">
    <citation type="journal article" date="2023" name="Insect Mol. Biol.">
        <title>Genome sequencing provides insights into the evolution of gene families encoding plant cell wall-degrading enzymes in longhorned beetles.</title>
        <authorList>
            <person name="Shin N.R."/>
            <person name="Okamura Y."/>
            <person name="Kirsch R."/>
            <person name="Pauchet Y."/>
        </authorList>
    </citation>
    <scope>NUCLEOTIDE SEQUENCE</scope>
    <source>
        <strain evidence="1">AMC_N1</strain>
    </source>
</reference>
<dbReference type="PANTHER" id="PTHR33395">
    <property type="entry name" value="TRANSCRIPTASE, PUTATIVE-RELATED-RELATED"/>
    <property type="match status" value="1"/>
</dbReference>
<comment type="caution">
    <text evidence="1">The sequence shown here is derived from an EMBL/GenBank/DDBJ whole genome shotgun (WGS) entry which is preliminary data.</text>
</comment>
<name>A0AAV8Y7N2_9CUCU</name>
<protein>
    <recommendedName>
        <fullName evidence="3">Reverse transcriptase</fullName>
    </recommendedName>
</protein>
<evidence type="ECO:0008006" key="3">
    <source>
        <dbReference type="Google" id="ProtNLM"/>
    </source>
</evidence>
<evidence type="ECO:0000313" key="2">
    <source>
        <dbReference type="Proteomes" id="UP001162162"/>
    </source>
</evidence>
<sequence length="260" mass="30660">FLSLKQIVREPTGPTNISSTLIDYVITNRNDVIADVYDKPNISDHSVIAVNIVMNLDQNETVTTYRNFSVNNIQKIIQKLHEIDWNIDSENPNDILNFLFINIYNIIDNVCPIVTKRGKCNYLPWYDQWHNIEIKHFYWQNYKQHRNHVVNLLKIKKRQYYENKIDNNKNNPKKMWRTIKSLVDNKSHYFSNNNIIFNTDNSLIIATTEKEIADHFNYYFINSIENIISTIPSTPPWSSNNLNTIASKFSSFMVGSCRNF</sequence>
<evidence type="ECO:0000313" key="1">
    <source>
        <dbReference type="EMBL" id="KAJ8946325.1"/>
    </source>
</evidence>
<accession>A0AAV8Y7N2</accession>
<dbReference type="Proteomes" id="UP001162162">
    <property type="component" value="Unassembled WGS sequence"/>
</dbReference>
<dbReference type="PANTHER" id="PTHR33395:SF22">
    <property type="entry name" value="REVERSE TRANSCRIPTASE DOMAIN-CONTAINING PROTEIN"/>
    <property type="match status" value="1"/>
</dbReference>
<dbReference type="GO" id="GO:0031012">
    <property type="term" value="C:extracellular matrix"/>
    <property type="evidence" value="ECO:0007669"/>
    <property type="project" value="TreeGrafter"/>
</dbReference>
<keyword evidence="2" id="KW-1185">Reference proteome</keyword>
<dbReference type="AlphaFoldDB" id="A0AAV8Y7N2"/>
<organism evidence="1 2">
    <name type="scientific">Aromia moschata</name>
    <dbReference type="NCBI Taxonomy" id="1265417"/>
    <lineage>
        <taxon>Eukaryota</taxon>
        <taxon>Metazoa</taxon>
        <taxon>Ecdysozoa</taxon>
        <taxon>Arthropoda</taxon>
        <taxon>Hexapoda</taxon>
        <taxon>Insecta</taxon>
        <taxon>Pterygota</taxon>
        <taxon>Neoptera</taxon>
        <taxon>Endopterygota</taxon>
        <taxon>Coleoptera</taxon>
        <taxon>Polyphaga</taxon>
        <taxon>Cucujiformia</taxon>
        <taxon>Chrysomeloidea</taxon>
        <taxon>Cerambycidae</taxon>
        <taxon>Cerambycinae</taxon>
        <taxon>Callichromatini</taxon>
        <taxon>Aromia</taxon>
    </lineage>
</organism>
<feature type="non-terminal residue" evidence="1">
    <location>
        <position position="1"/>
    </location>
</feature>
<dbReference type="GO" id="GO:0007508">
    <property type="term" value="P:larval heart development"/>
    <property type="evidence" value="ECO:0007669"/>
    <property type="project" value="TreeGrafter"/>
</dbReference>
<proteinExistence type="predicted"/>